<dbReference type="EMBL" id="NBII01000006">
    <property type="protein sequence ID" value="PAV17775.1"/>
    <property type="molecule type" value="Genomic_DNA"/>
</dbReference>
<dbReference type="Gene3D" id="1.20.5.510">
    <property type="entry name" value="Single helix bin"/>
    <property type="match status" value="1"/>
</dbReference>
<gene>
    <name evidence="3" type="ORF">PNOK_0626100</name>
</gene>
<keyword evidence="2" id="KW-0812">Transmembrane</keyword>
<dbReference type="InParanoid" id="A0A286UE62"/>
<feature type="compositionally biased region" description="Low complexity" evidence="1">
    <location>
        <begin position="362"/>
        <end position="393"/>
    </location>
</feature>
<evidence type="ECO:0000256" key="2">
    <source>
        <dbReference type="SAM" id="Phobius"/>
    </source>
</evidence>
<organism evidence="3 4">
    <name type="scientific">Pyrrhoderma noxium</name>
    <dbReference type="NCBI Taxonomy" id="2282107"/>
    <lineage>
        <taxon>Eukaryota</taxon>
        <taxon>Fungi</taxon>
        <taxon>Dikarya</taxon>
        <taxon>Basidiomycota</taxon>
        <taxon>Agaricomycotina</taxon>
        <taxon>Agaricomycetes</taxon>
        <taxon>Hymenochaetales</taxon>
        <taxon>Hymenochaetaceae</taxon>
        <taxon>Pyrrhoderma</taxon>
    </lineage>
</organism>
<feature type="transmembrane region" description="Helical" evidence="2">
    <location>
        <begin position="35"/>
        <end position="62"/>
    </location>
</feature>
<comment type="caution">
    <text evidence="3">The sequence shown here is derived from an EMBL/GenBank/DDBJ whole genome shotgun (WGS) entry which is preliminary data.</text>
</comment>
<protein>
    <submittedName>
        <fullName evidence="3">Uncharacterized protein</fullName>
    </submittedName>
</protein>
<dbReference type="Proteomes" id="UP000217199">
    <property type="component" value="Unassembled WGS sequence"/>
</dbReference>
<feature type="transmembrane region" description="Helical" evidence="2">
    <location>
        <begin position="254"/>
        <end position="277"/>
    </location>
</feature>
<dbReference type="OrthoDB" id="2758521at2759"/>
<dbReference type="Gene3D" id="2.60.120.260">
    <property type="entry name" value="Galactose-binding domain-like"/>
    <property type="match status" value="1"/>
</dbReference>
<keyword evidence="2" id="KW-0472">Membrane</keyword>
<sequence>MSTMMCIREVGAQVRVRSFLPSASSRPHPPSRGDALIYFFIHFIMLYSLLLSLSSFFFFSLFPTFVHARSQNISIDDQYGDPTNGQTITYTPSGAWSVGQTCGNDNNSNCAASPSPSQSAFMATWMEGVMNSTSDNNDSSSDQPVSASVPFLGTAVYVYCILSGSAASQNWTTDLTFVLDNTTVGTYLKQPSNDSSSDDFGQLVFSTTGLTNSTHTLTIQSGLNSKKSLLLLDQIVYTQDYSDSSTGTSTKLPALVGGLVGGVAAFTILTGIAFLWYRRRQRQLFEIQNRTYLQRSNSDGYDFRDSTRVAPNDLYSPQVKPKSDVSVDADIEAQKQRTERCKSTFSIPTITRPRLSFSPYPNTASSHLNATNNNTSNNNNNNNNNNNTTSSFASNLLVTPNNNKNNRCSASVISEAPLSVSARLFRGVSVIEPKEIRDDPYVYIIKDDAESTIASETAYSHSEKF</sequence>
<feature type="region of interest" description="Disordered" evidence="1">
    <location>
        <begin position="356"/>
        <end position="393"/>
    </location>
</feature>
<name>A0A286UE62_9AGAM</name>
<evidence type="ECO:0000313" key="3">
    <source>
        <dbReference type="EMBL" id="PAV17775.1"/>
    </source>
</evidence>
<dbReference type="CDD" id="cd12087">
    <property type="entry name" value="TM_EGFR-like"/>
    <property type="match status" value="1"/>
</dbReference>
<evidence type="ECO:0000256" key="1">
    <source>
        <dbReference type="SAM" id="MobiDB-lite"/>
    </source>
</evidence>
<dbReference type="AlphaFoldDB" id="A0A286UE62"/>
<keyword evidence="4" id="KW-1185">Reference proteome</keyword>
<dbReference type="STRING" id="2282107.A0A286UE62"/>
<evidence type="ECO:0000313" key="4">
    <source>
        <dbReference type="Proteomes" id="UP000217199"/>
    </source>
</evidence>
<accession>A0A286UE62</accession>
<proteinExistence type="predicted"/>
<keyword evidence="2" id="KW-1133">Transmembrane helix</keyword>
<reference evidence="3 4" key="1">
    <citation type="journal article" date="2017" name="Mol. Ecol.">
        <title>Comparative and population genomic landscape of Phellinus noxius: A hypervariable fungus causing root rot in trees.</title>
        <authorList>
            <person name="Chung C.L."/>
            <person name="Lee T.J."/>
            <person name="Akiba M."/>
            <person name="Lee H.H."/>
            <person name="Kuo T.H."/>
            <person name="Liu D."/>
            <person name="Ke H.M."/>
            <person name="Yokoi T."/>
            <person name="Roa M.B."/>
            <person name="Lu M.J."/>
            <person name="Chang Y.Y."/>
            <person name="Ann P.J."/>
            <person name="Tsai J.N."/>
            <person name="Chen C.Y."/>
            <person name="Tzean S.S."/>
            <person name="Ota Y."/>
            <person name="Hattori T."/>
            <person name="Sahashi N."/>
            <person name="Liou R.F."/>
            <person name="Kikuchi T."/>
            <person name="Tsai I.J."/>
        </authorList>
    </citation>
    <scope>NUCLEOTIDE SEQUENCE [LARGE SCALE GENOMIC DNA]</scope>
    <source>
        <strain evidence="3 4">FFPRI411160</strain>
    </source>
</reference>